<dbReference type="AlphaFoldDB" id="A0A5N6HRG9"/>
<dbReference type="Proteomes" id="UP000325579">
    <property type="component" value="Unassembled WGS sequence"/>
</dbReference>
<name>A0A5N6HRG9_9EURO</name>
<accession>A0A5N6HRG9</accession>
<dbReference type="EMBL" id="ML736818">
    <property type="protein sequence ID" value="KAE8400273.1"/>
    <property type="molecule type" value="Genomic_DNA"/>
</dbReference>
<protein>
    <submittedName>
        <fullName evidence="1">Uncharacterized protein</fullName>
    </submittedName>
</protein>
<proteinExistence type="predicted"/>
<reference evidence="1 2" key="1">
    <citation type="submission" date="2019-04" db="EMBL/GenBank/DDBJ databases">
        <authorList>
            <consortium name="DOE Joint Genome Institute"/>
            <person name="Mondo S."/>
            <person name="Kjaerbolling I."/>
            <person name="Vesth T."/>
            <person name="Frisvad J.C."/>
            <person name="Nybo J.L."/>
            <person name="Theobald S."/>
            <person name="Kildgaard S."/>
            <person name="Isbrandt T."/>
            <person name="Kuo A."/>
            <person name="Sato A."/>
            <person name="Lyhne E.K."/>
            <person name="Kogle M.E."/>
            <person name="Wiebenga A."/>
            <person name="Kun R.S."/>
            <person name="Lubbers R.J."/>
            <person name="Makela M.R."/>
            <person name="Barry K."/>
            <person name="Chovatia M."/>
            <person name="Clum A."/>
            <person name="Daum C."/>
            <person name="Haridas S."/>
            <person name="He G."/>
            <person name="LaButti K."/>
            <person name="Lipzen A."/>
            <person name="Riley R."/>
            <person name="Salamov A."/>
            <person name="Simmons B.A."/>
            <person name="Magnuson J.K."/>
            <person name="Henrissat B."/>
            <person name="Mortensen U.H."/>
            <person name="Larsen T.O."/>
            <person name="Devries R.P."/>
            <person name="Grigoriev I.V."/>
            <person name="Machida M."/>
            <person name="Baker S.E."/>
            <person name="Andersen M.R."/>
            <person name="Cantor M.N."/>
            <person name="Hua S.X."/>
        </authorList>
    </citation>
    <scope>NUCLEOTIDE SEQUENCE [LARGE SCALE GENOMIC DNA]</scope>
    <source>
        <strain evidence="1 2">CBS 119388</strain>
    </source>
</reference>
<evidence type="ECO:0000313" key="2">
    <source>
        <dbReference type="Proteomes" id="UP000325579"/>
    </source>
</evidence>
<accession>A0A5N7D319</accession>
<evidence type="ECO:0000313" key="1">
    <source>
        <dbReference type="EMBL" id="KAE8400273.1"/>
    </source>
</evidence>
<sequence length="88" mass="9712">MMCEPRRRQAMGTKEELASVCVTSSGVGLIDRRKGLERGYQALLSLGSYFYLTLCLESGGAFFKGKGTELMHRYQRLDEASDSPATPS</sequence>
<gene>
    <name evidence="1" type="ORF">BDV37DRAFT_210566</name>
</gene>
<organism evidence="1 2">
    <name type="scientific">Aspergillus pseudonomiae</name>
    <dbReference type="NCBI Taxonomy" id="1506151"/>
    <lineage>
        <taxon>Eukaryota</taxon>
        <taxon>Fungi</taxon>
        <taxon>Dikarya</taxon>
        <taxon>Ascomycota</taxon>
        <taxon>Pezizomycotina</taxon>
        <taxon>Eurotiomycetes</taxon>
        <taxon>Eurotiomycetidae</taxon>
        <taxon>Eurotiales</taxon>
        <taxon>Aspergillaceae</taxon>
        <taxon>Aspergillus</taxon>
        <taxon>Aspergillus subgen. Circumdati</taxon>
    </lineage>
</organism>
<keyword evidence="2" id="KW-1185">Reference proteome</keyword>
<dbReference type="GeneID" id="43664691"/>
<dbReference type="RefSeq" id="XP_031937592.1">
    <property type="nucleotide sequence ID" value="XM_032080000.1"/>
</dbReference>